<sequence length="56" mass="6105">MSDNKNKSTLDDARTASIVGAREDIIHVSEYAEGYDLRAHAALDGIKQKVDENGNT</sequence>
<evidence type="ECO:0008006" key="3">
    <source>
        <dbReference type="Google" id="ProtNLM"/>
    </source>
</evidence>
<dbReference type="RefSeq" id="WP_204204065.1">
    <property type="nucleotide sequence ID" value="NZ_JAFELM010000034.1"/>
</dbReference>
<dbReference type="EMBL" id="JAFELM010000034">
    <property type="protein sequence ID" value="MBM6618719.1"/>
    <property type="molecule type" value="Genomic_DNA"/>
</dbReference>
<organism evidence="1 2">
    <name type="scientific">Bacillus suaedaesalsae</name>
    <dbReference type="NCBI Taxonomy" id="2810349"/>
    <lineage>
        <taxon>Bacteria</taxon>
        <taxon>Bacillati</taxon>
        <taxon>Bacillota</taxon>
        <taxon>Bacilli</taxon>
        <taxon>Bacillales</taxon>
        <taxon>Bacillaceae</taxon>
        <taxon>Bacillus</taxon>
    </lineage>
</organism>
<accession>A0ABS2DJS6</accession>
<evidence type="ECO:0000313" key="2">
    <source>
        <dbReference type="Proteomes" id="UP001518925"/>
    </source>
</evidence>
<comment type="caution">
    <text evidence="1">The sequence shown here is derived from an EMBL/GenBank/DDBJ whole genome shotgun (WGS) entry which is preliminary data.</text>
</comment>
<proteinExistence type="predicted"/>
<dbReference type="Proteomes" id="UP001518925">
    <property type="component" value="Unassembled WGS sequence"/>
</dbReference>
<gene>
    <name evidence="1" type="ORF">JR050_13695</name>
</gene>
<name>A0ABS2DJS6_9BACI</name>
<reference evidence="1 2" key="1">
    <citation type="submission" date="2021-02" db="EMBL/GenBank/DDBJ databases">
        <title>Bacillus sp. RD4P76, an endophyte from a halophyte.</title>
        <authorList>
            <person name="Sun J.-Q."/>
        </authorList>
    </citation>
    <scope>NUCLEOTIDE SEQUENCE [LARGE SCALE GENOMIC DNA]</scope>
    <source>
        <strain evidence="1 2">RD4P76</strain>
    </source>
</reference>
<protein>
    <recommendedName>
        <fullName evidence="3">DUF4025 domain-containing protein</fullName>
    </recommendedName>
</protein>
<evidence type="ECO:0000313" key="1">
    <source>
        <dbReference type="EMBL" id="MBM6618719.1"/>
    </source>
</evidence>
<keyword evidence="2" id="KW-1185">Reference proteome</keyword>